<dbReference type="GO" id="GO:0016760">
    <property type="term" value="F:cellulose synthase (UDP-forming) activity"/>
    <property type="evidence" value="ECO:0007669"/>
    <property type="project" value="InterPro"/>
</dbReference>
<comment type="subcellular location">
    <subcellularLocation>
        <location evidence="1">Endomembrane system</location>
        <topology evidence="1">Multi-pass membrane protein</topology>
    </subcellularLocation>
</comment>
<dbReference type="Proteomes" id="UP000326396">
    <property type="component" value="Unassembled WGS sequence"/>
</dbReference>
<dbReference type="GO" id="GO:0071555">
    <property type="term" value="P:cell wall organization"/>
    <property type="evidence" value="ECO:0007669"/>
    <property type="project" value="UniProtKB-KW"/>
</dbReference>
<keyword evidence="5 9" id="KW-1133">Transmembrane helix</keyword>
<feature type="transmembrane region" description="Helical" evidence="9">
    <location>
        <begin position="47"/>
        <end position="64"/>
    </location>
</feature>
<evidence type="ECO:0000256" key="2">
    <source>
        <dbReference type="ARBA" id="ARBA00022676"/>
    </source>
</evidence>
<keyword evidence="4 9" id="KW-0812">Transmembrane</keyword>
<feature type="binding site" evidence="8">
    <location>
        <position position="136"/>
    </location>
    <ligand>
        <name>UDP-alpha-D-glucose</name>
        <dbReference type="ChEBI" id="CHEBI:58885"/>
    </ligand>
</feature>
<sequence length="257" mass="29225">MPTTPILNSRKPSSKTWLNRVFTVTYTVAVSVHLLSHCRTLIHSRTLISVALFVADFVFAFFWLTSQCFHWNPIERQVFPETLKRVVMESEYPSIDVVICTADPTKEPPVGVVNTALSVLAYEYPTEKLSVYVSDDGGSEMTLYAFMECAKFAKHWIPYCKKHGVMERAPEVYFGNHPLPAWDPETHEIKMAKKTNNRKYMNIIDDDDTVSSTRLLLFDKGDRVDDLSFGLCSYTSLSNLFLPGSSDKEELAPMKGF</sequence>
<keyword evidence="7" id="KW-0961">Cell wall biogenesis/degradation</keyword>
<comment type="caution">
    <text evidence="10">The sequence shown here is derived from an EMBL/GenBank/DDBJ whole genome shotgun (WGS) entry which is preliminary data.</text>
</comment>
<evidence type="ECO:0000256" key="1">
    <source>
        <dbReference type="ARBA" id="ARBA00004127"/>
    </source>
</evidence>
<dbReference type="Pfam" id="PF03552">
    <property type="entry name" value="Cellulose_synt"/>
    <property type="match status" value="1"/>
</dbReference>
<dbReference type="InterPro" id="IPR005150">
    <property type="entry name" value="Cellulose_synth"/>
</dbReference>
<gene>
    <name evidence="10" type="ORF">E3N88_44033</name>
</gene>
<evidence type="ECO:0000256" key="5">
    <source>
        <dbReference type="ARBA" id="ARBA00022989"/>
    </source>
</evidence>
<evidence type="ECO:0000256" key="6">
    <source>
        <dbReference type="ARBA" id="ARBA00023136"/>
    </source>
</evidence>
<protein>
    <recommendedName>
        <fullName evidence="12">Glycosyltransferase 2-like domain-containing protein</fullName>
    </recommendedName>
</protein>
<keyword evidence="11" id="KW-1185">Reference proteome</keyword>
<evidence type="ECO:0008006" key="12">
    <source>
        <dbReference type="Google" id="ProtNLM"/>
    </source>
</evidence>
<evidence type="ECO:0000256" key="9">
    <source>
        <dbReference type="SAM" id="Phobius"/>
    </source>
</evidence>
<evidence type="ECO:0000256" key="7">
    <source>
        <dbReference type="ARBA" id="ARBA00023316"/>
    </source>
</evidence>
<dbReference type="OrthoDB" id="1929172at2759"/>
<reference evidence="10 11" key="1">
    <citation type="submission" date="2019-05" db="EMBL/GenBank/DDBJ databases">
        <title>Mikania micrantha, genome provides insights into the molecular mechanism of rapid growth.</title>
        <authorList>
            <person name="Liu B."/>
        </authorList>
    </citation>
    <scope>NUCLEOTIDE SEQUENCE [LARGE SCALE GENOMIC DNA]</scope>
    <source>
        <strain evidence="10">NLD-2019</strain>
        <tissue evidence="10">Leaf</tissue>
    </source>
</reference>
<dbReference type="InterPro" id="IPR029044">
    <property type="entry name" value="Nucleotide-diphossugar_trans"/>
</dbReference>
<evidence type="ECO:0000256" key="8">
    <source>
        <dbReference type="PIRSR" id="PIRSR605150-2"/>
    </source>
</evidence>
<feature type="binding site" evidence="8">
    <location>
        <position position="107"/>
    </location>
    <ligand>
        <name>UDP-alpha-D-glucose</name>
        <dbReference type="ChEBI" id="CHEBI:58885"/>
    </ligand>
</feature>
<dbReference type="Gene3D" id="3.90.550.10">
    <property type="entry name" value="Spore Coat Polysaccharide Biosynthesis Protein SpsA, Chain A"/>
    <property type="match status" value="1"/>
</dbReference>
<organism evidence="10 11">
    <name type="scientific">Mikania micrantha</name>
    <name type="common">bitter vine</name>
    <dbReference type="NCBI Taxonomy" id="192012"/>
    <lineage>
        <taxon>Eukaryota</taxon>
        <taxon>Viridiplantae</taxon>
        <taxon>Streptophyta</taxon>
        <taxon>Embryophyta</taxon>
        <taxon>Tracheophyta</taxon>
        <taxon>Spermatophyta</taxon>
        <taxon>Magnoliopsida</taxon>
        <taxon>eudicotyledons</taxon>
        <taxon>Gunneridae</taxon>
        <taxon>Pentapetalae</taxon>
        <taxon>asterids</taxon>
        <taxon>campanulids</taxon>
        <taxon>Asterales</taxon>
        <taxon>Asteraceae</taxon>
        <taxon>Asteroideae</taxon>
        <taxon>Heliantheae alliance</taxon>
        <taxon>Eupatorieae</taxon>
        <taxon>Mikania</taxon>
    </lineage>
</organism>
<dbReference type="EMBL" id="SZYD01001559">
    <property type="protein sequence ID" value="KAD0579091.1"/>
    <property type="molecule type" value="Genomic_DNA"/>
</dbReference>
<feature type="binding site" evidence="8">
    <location>
        <position position="106"/>
    </location>
    <ligand>
        <name>UDP-alpha-D-glucose</name>
        <dbReference type="ChEBI" id="CHEBI:58885"/>
    </ligand>
</feature>
<dbReference type="GO" id="GO:0012505">
    <property type="term" value="C:endomembrane system"/>
    <property type="evidence" value="ECO:0007669"/>
    <property type="project" value="UniProtKB-SubCell"/>
</dbReference>
<accession>A0A5N6LDS8</accession>
<keyword evidence="6 9" id="KW-0472">Membrane</keyword>
<keyword evidence="2" id="KW-0328">Glycosyltransferase</keyword>
<dbReference type="PANTHER" id="PTHR13301">
    <property type="entry name" value="X-BOX TRANSCRIPTION FACTOR-RELATED"/>
    <property type="match status" value="1"/>
</dbReference>
<dbReference type="AlphaFoldDB" id="A0A5N6LDS8"/>
<name>A0A5N6LDS8_9ASTR</name>
<keyword evidence="3" id="KW-0808">Transferase</keyword>
<evidence type="ECO:0000256" key="4">
    <source>
        <dbReference type="ARBA" id="ARBA00022692"/>
    </source>
</evidence>
<evidence type="ECO:0000313" key="10">
    <source>
        <dbReference type="EMBL" id="KAD0579091.1"/>
    </source>
</evidence>
<dbReference type="GO" id="GO:0030244">
    <property type="term" value="P:cellulose biosynthetic process"/>
    <property type="evidence" value="ECO:0007669"/>
    <property type="project" value="InterPro"/>
</dbReference>
<evidence type="ECO:0000313" key="11">
    <source>
        <dbReference type="Proteomes" id="UP000326396"/>
    </source>
</evidence>
<proteinExistence type="predicted"/>
<dbReference type="GO" id="GO:0016020">
    <property type="term" value="C:membrane"/>
    <property type="evidence" value="ECO:0007669"/>
    <property type="project" value="InterPro"/>
</dbReference>
<evidence type="ECO:0000256" key="3">
    <source>
        <dbReference type="ARBA" id="ARBA00022679"/>
    </source>
</evidence>